<dbReference type="InterPro" id="IPR013783">
    <property type="entry name" value="Ig-like_fold"/>
</dbReference>
<feature type="domain" description="Fibronectin type-III" evidence="7">
    <location>
        <begin position="341"/>
        <end position="433"/>
    </location>
</feature>
<dbReference type="PANTHER" id="PTHR11640:SF31">
    <property type="entry name" value="IRREGULAR CHIASM C-ROUGHEST PROTEIN-RELATED"/>
    <property type="match status" value="1"/>
</dbReference>
<dbReference type="Pfam" id="PF08205">
    <property type="entry name" value="C2-set_2"/>
    <property type="match status" value="1"/>
</dbReference>
<sequence>MRLNKELVLTKEVIYKTLESKVKLVCPVETTRDITWTGPPEHTIYAIGTDLSSHVSTLVEIKETDTDKKSVLVIHRFTEDISGEFSCSDSFNIKEFNLVIKRDPSDIAIEDATGQRINTVEGREHTLECSVTSGQPGGNITWSTDGAVVSTNRPSLVRYRLIPQRSDNGKLFKCEAFNSEGKKVLESSVQLEVFYIPKITFRPNQTLTVKEGEDTQLMCRNDGNDPDATTVWERQHKNTIIIQNDELNFKSINRTDAGIYTCRVDTKAGVYEGNATVVVQCTPYFVSSTENTQYGVYLKTAKIEIKFIQIDTPEYFTSYEIVIKNVFGSSNHAIKLVSASAPFIPKIFQPSPQQTQILVWWTPGFDGGFRQWFIVEYKEIEDLYWSNQTANLSNSAVIGGLQPATKYLIRIFARNMIDDSNRTEEILVQTANSRAIGNDLDALQNGIHTNSDSAAEIPVYSSIDKRHNLRLHQTAAYTVDQKGITNPLKSVHQNRETGKEVTRVNKFGSIKYSSGIEGEKESRELNYVEILFDQKPVYPFTIHGLDDKTNYVEIDFTQSADPLPDSDTDSESEK</sequence>
<evidence type="ECO:0000256" key="1">
    <source>
        <dbReference type="ARBA" id="ARBA00004479"/>
    </source>
</evidence>
<dbReference type="CDD" id="cd00063">
    <property type="entry name" value="FN3"/>
    <property type="match status" value="1"/>
</dbReference>
<organism evidence="8 9">
    <name type="scientific">Mytilus edulis</name>
    <name type="common">Blue mussel</name>
    <dbReference type="NCBI Taxonomy" id="6550"/>
    <lineage>
        <taxon>Eukaryota</taxon>
        <taxon>Metazoa</taxon>
        <taxon>Spiralia</taxon>
        <taxon>Lophotrochozoa</taxon>
        <taxon>Mollusca</taxon>
        <taxon>Bivalvia</taxon>
        <taxon>Autobranchia</taxon>
        <taxon>Pteriomorphia</taxon>
        <taxon>Mytilida</taxon>
        <taxon>Mytiloidea</taxon>
        <taxon>Mytilidae</taxon>
        <taxon>Mytilinae</taxon>
        <taxon>Mytilus</taxon>
    </lineage>
</organism>
<evidence type="ECO:0000313" key="8">
    <source>
        <dbReference type="EMBL" id="CAG2228714.1"/>
    </source>
</evidence>
<dbReference type="Proteomes" id="UP000683360">
    <property type="component" value="Unassembled WGS sequence"/>
</dbReference>
<gene>
    <name evidence="8" type="ORF">MEDL_41637</name>
</gene>
<dbReference type="PROSITE" id="PS50853">
    <property type="entry name" value="FN3"/>
    <property type="match status" value="1"/>
</dbReference>
<reference evidence="8" key="1">
    <citation type="submission" date="2021-03" db="EMBL/GenBank/DDBJ databases">
        <authorList>
            <person name="Bekaert M."/>
        </authorList>
    </citation>
    <scope>NUCLEOTIDE SEQUENCE</scope>
</reference>
<dbReference type="SMART" id="SM00409">
    <property type="entry name" value="IG"/>
    <property type="match status" value="3"/>
</dbReference>
<dbReference type="AlphaFoldDB" id="A0A8S3T4D1"/>
<name>A0A8S3T4D1_MYTED</name>
<dbReference type="PANTHER" id="PTHR11640">
    <property type="entry name" value="NEPHRIN"/>
    <property type="match status" value="1"/>
</dbReference>
<dbReference type="InterPro" id="IPR036116">
    <property type="entry name" value="FN3_sf"/>
</dbReference>
<dbReference type="Pfam" id="PF00041">
    <property type="entry name" value="fn3"/>
    <property type="match status" value="1"/>
</dbReference>
<dbReference type="SMART" id="SM00060">
    <property type="entry name" value="FN3"/>
    <property type="match status" value="1"/>
</dbReference>
<evidence type="ECO:0000313" key="9">
    <source>
        <dbReference type="Proteomes" id="UP000683360"/>
    </source>
</evidence>
<dbReference type="InterPro" id="IPR003598">
    <property type="entry name" value="Ig_sub2"/>
</dbReference>
<comment type="subcellular location">
    <subcellularLocation>
        <location evidence="1">Membrane</location>
        <topology evidence="1">Single-pass type I membrane protein</topology>
    </subcellularLocation>
</comment>
<keyword evidence="4" id="KW-0325">Glycoprotein</keyword>
<dbReference type="InterPro" id="IPR013162">
    <property type="entry name" value="CD80_C2-set"/>
</dbReference>
<feature type="domain" description="Ig-like" evidence="6">
    <location>
        <begin position="104"/>
        <end position="190"/>
    </location>
</feature>
<feature type="domain" description="Ig-like" evidence="6">
    <location>
        <begin position="197"/>
        <end position="278"/>
    </location>
</feature>
<dbReference type="InterPro" id="IPR003599">
    <property type="entry name" value="Ig_sub"/>
</dbReference>
<keyword evidence="9" id="KW-1185">Reference proteome</keyword>
<comment type="caution">
    <text evidence="8">The sequence shown here is derived from an EMBL/GenBank/DDBJ whole genome shotgun (WGS) entry which is preliminary data.</text>
</comment>
<keyword evidence="5" id="KW-0393">Immunoglobulin domain</keyword>
<dbReference type="InterPro" id="IPR036179">
    <property type="entry name" value="Ig-like_dom_sf"/>
</dbReference>
<protein>
    <submittedName>
        <fullName evidence="8">Uncharacterized protein</fullName>
    </submittedName>
</protein>
<dbReference type="OrthoDB" id="6161798at2759"/>
<dbReference type="GO" id="GO:0098609">
    <property type="term" value="P:cell-cell adhesion"/>
    <property type="evidence" value="ECO:0007669"/>
    <property type="project" value="TreeGrafter"/>
</dbReference>
<evidence type="ECO:0000256" key="4">
    <source>
        <dbReference type="ARBA" id="ARBA00023180"/>
    </source>
</evidence>
<keyword evidence="2" id="KW-0472">Membrane</keyword>
<evidence type="ECO:0000256" key="5">
    <source>
        <dbReference type="ARBA" id="ARBA00023319"/>
    </source>
</evidence>
<dbReference type="GO" id="GO:0050839">
    <property type="term" value="F:cell adhesion molecule binding"/>
    <property type="evidence" value="ECO:0007669"/>
    <property type="project" value="TreeGrafter"/>
</dbReference>
<dbReference type="GO" id="GO:0005911">
    <property type="term" value="C:cell-cell junction"/>
    <property type="evidence" value="ECO:0007669"/>
    <property type="project" value="TreeGrafter"/>
</dbReference>
<dbReference type="GO" id="GO:0005886">
    <property type="term" value="C:plasma membrane"/>
    <property type="evidence" value="ECO:0007669"/>
    <property type="project" value="TreeGrafter"/>
</dbReference>
<proteinExistence type="predicted"/>
<dbReference type="InterPro" id="IPR007110">
    <property type="entry name" value="Ig-like_dom"/>
</dbReference>
<keyword evidence="3" id="KW-1015">Disulfide bond</keyword>
<dbReference type="SMART" id="SM00408">
    <property type="entry name" value="IGc2"/>
    <property type="match status" value="3"/>
</dbReference>
<dbReference type="InterPro" id="IPR051275">
    <property type="entry name" value="Cell_adhesion_signaling"/>
</dbReference>
<dbReference type="Gene3D" id="2.60.40.10">
    <property type="entry name" value="Immunoglobulins"/>
    <property type="match status" value="3"/>
</dbReference>
<dbReference type="SUPFAM" id="SSF48726">
    <property type="entry name" value="Immunoglobulin"/>
    <property type="match status" value="2"/>
</dbReference>
<evidence type="ECO:0000259" key="7">
    <source>
        <dbReference type="PROSITE" id="PS50853"/>
    </source>
</evidence>
<dbReference type="SUPFAM" id="SSF49265">
    <property type="entry name" value="Fibronectin type III"/>
    <property type="match status" value="1"/>
</dbReference>
<evidence type="ECO:0000256" key="3">
    <source>
        <dbReference type="ARBA" id="ARBA00023157"/>
    </source>
</evidence>
<accession>A0A8S3T4D1</accession>
<dbReference type="PROSITE" id="PS50835">
    <property type="entry name" value="IG_LIKE"/>
    <property type="match status" value="2"/>
</dbReference>
<evidence type="ECO:0000256" key="2">
    <source>
        <dbReference type="ARBA" id="ARBA00023136"/>
    </source>
</evidence>
<dbReference type="EMBL" id="CAJPWZ010002000">
    <property type="protein sequence ID" value="CAG2228714.1"/>
    <property type="molecule type" value="Genomic_DNA"/>
</dbReference>
<dbReference type="Pfam" id="PF13927">
    <property type="entry name" value="Ig_3"/>
    <property type="match status" value="1"/>
</dbReference>
<evidence type="ECO:0000259" key="6">
    <source>
        <dbReference type="PROSITE" id="PS50835"/>
    </source>
</evidence>
<dbReference type="InterPro" id="IPR003961">
    <property type="entry name" value="FN3_dom"/>
</dbReference>